<protein>
    <submittedName>
        <fullName evidence="6">Type IV secretion system protein VirB3</fullName>
    </submittedName>
</protein>
<dbReference type="GO" id="GO:0016020">
    <property type="term" value="C:membrane"/>
    <property type="evidence" value="ECO:0007669"/>
    <property type="project" value="UniProtKB-SubCell"/>
</dbReference>
<accession>A0A1G7G2G1</accession>
<evidence type="ECO:0000256" key="4">
    <source>
        <dbReference type="ARBA" id="ARBA00023136"/>
    </source>
</evidence>
<evidence type="ECO:0000256" key="1">
    <source>
        <dbReference type="ARBA" id="ARBA00004370"/>
    </source>
</evidence>
<keyword evidence="2 5" id="KW-0812">Transmembrane</keyword>
<dbReference type="InterPro" id="IPR007792">
    <property type="entry name" value="T4SS_VirB3/TrbD/AvhB"/>
</dbReference>
<evidence type="ECO:0000313" key="7">
    <source>
        <dbReference type="Proteomes" id="UP000199344"/>
    </source>
</evidence>
<dbReference type="OrthoDB" id="7860899at2"/>
<evidence type="ECO:0000256" key="2">
    <source>
        <dbReference type="ARBA" id="ARBA00022692"/>
    </source>
</evidence>
<dbReference type="Proteomes" id="UP000199344">
    <property type="component" value="Unassembled WGS sequence"/>
</dbReference>
<comment type="subcellular location">
    <subcellularLocation>
        <location evidence="1">Membrane</location>
    </subcellularLocation>
</comment>
<keyword evidence="4 5" id="KW-0472">Membrane</keyword>
<dbReference type="STRING" id="591205.SAMN05421538_11225"/>
<dbReference type="AlphaFoldDB" id="A0A1G7G2G1"/>
<keyword evidence="3 5" id="KW-1133">Transmembrane helix</keyword>
<dbReference type="Pfam" id="PF05101">
    <property type="entry name" value="VirB3"/>
    <property type="match status" value="1"/>
</dbReference>
<reference evidence="6 7" key="1">
    <citation type="submission" date="2016-10" db="EMBL/GenBank/DDBJ databases">
        <authorList>
            <person name="de Groot N.N."/>
        </authorList>
    </citation>
    <scope>NUCLEOTIDE SEQUENCE [LARGE SCALE GENOMIC DNA]</scope>
    <source>
        <strain evidence="6 7">DSM 22220</strain>
    </source>
</reference>
<dbReference type="RefSeq" id="WP_090525137.1">
    <property type="nucleotide sequence ID" value="NZ_FNAH01000012.1"/>
</dbReference>
<keyword evidence="7" id="KW-1185">Reference proteome</keyword>
<evidence type="ECO:0000256" key="5">
    <source>
        <dbReference type="SAM" id="Phobius"/>
    </source>
</evidence>
<evidence type="ECO:0000256" key="3">
    <source>
        <dbReference type="ARBA" id="ARBA00022989"/>
    </source>
</evidence>
<organism evidence="6 7">
    <name type="scientific">Paracoccus isoporae</name>
    <dbReference type="NCBI Taxonomy" id="591205"/>
    <lineage>
        <taxon>Bacteria</taxon>
        <taxon>Pseudomonadati</taxon>
        <taxon>Pseudomonadota</taxon>
        <taxon>Alphaproteobacteria</taxon>
        <taxon>Rhodobacterales</taxon>
        <taxon>Paracoccaceae</taxon>
        <taxon>Paracoccus</taxon>
    </lineage>
</organism>
<sequence>MSERTPVILGLSRQANLAGLPMPYTLAVGALIMLPFIWFKWMPWLLTGLFWYPAARVAAIINPHGHRVLAVIFQRTPPKLAATREKRVRRYV</sequence>
<dbReference type="EMBL" id="FNAH01000012">
    <property type="protein sequence ID" value="SDE82229.1"/>
    <property type="molecule type" value="Genomic_DNA"/>
</dbReference>
<gene>
    <name evidence="6" type="ORF">SAMN05421538_11225</name>
</gene>
<feature type="transmembrane region" description="Helical" evidence="5">
    <location>
        <begin position="20"/>
        <end position="39"/>
    </location>
</feature>
<proteinExistence type="predicted"/>
<evidence type="ECO:0000313" key="6">
    <source>
        <dbReference type="EMBL" id="SDE82229.1"/>
    </source>
</evidence>
<name>A0A1G7G2G1_9RHOB</name>